<evidence type="ECO:0000313" key="2">
    <source>
        <dbReference type="EMBL" id="EFB35052.1"/>
    </source>
</evidence>
<keyword evidence="1" id="KW-0472">Membrane</keyword>
<sequence>MTQIFDLFGLVFCRMGAASFTFLPFYFFTFISVLDFVNVDSK</sequence>
<dbReference type="AlphaFoldDB" id="D1PE19"/>
<dbReference type="Proteomes" id="UP000004477">
    <property type="component" value="Unassembled WGS sequence"/>
</dbReference>
<keyword evidence="1" id="KW-0812">Transmembrane</keyword>
<keyword evidence="1" id="KW-1133">Transmembrane helix</keyword>
<name>D1PE19_9BACT</name>
<proteinExistence type="predicted"/>
<feature type="transmembrane region" description="Helical" evidence="1">
    <location>
        <begin position="7"/>
        <end position="34"/>
    </location>
</feature>
<organism evidence="2 3">
    <name type="scientific">Segatella copri DSM 18205</name>
    <dbReference type="NCBI Taxonomy" id="537011"/>
    <lineage>
        <taxon>Bacteria</taxon>
        <taxon>Pseudomonadati</taxon>
        <taxon>Bacteroidota</taxon>
        <taxon>Bacteroidia</taxon>
        <taxon>Bacteroidales</taxon>
        <taxon>Prevotellaceae</taxon>
        <taxon>Segatella</taxon>
    </lineage>
</organism>
<reference evidence="2" key="1">
    <citation type="submission" date="2009-11" db="EMBL/GenBank/DDBJ databases">
        <authorList>
            <person name="Weinstock G."/>
            <person name="Sodergren E."/>
            <person name="Clifton S."/>
            <person name="Fulton L."/>
            <person name="Fulton B."/>
            <person name="Courtney L."/>
            <person name="Fronick C."/>
            <person name="Harrison M."/>
            <person name="Strong C."/>
            <person name="Farmer C."/>
            <person name="Delahaunty K."/>
            <person name="Markovic C."/>
            <person name="Hall O."/>
            <person name="Minx P."/>
            <person name="Tomlinson C."/>
            <person name="Mitreva M."/>
            <person name="Nelson J."/>
            <person name="Hou S."/>
            <person name="Wollam A."/>
            <person name="Pepin K.H."/>
            <person name="Johnson M."/>
            <person name="Bhonagiri V."/>
            <person name="Nash W.E."/>
            <person name="Warren W."/>
            <person name="Chinwalla A."/>
            <person name="Mardis E.R."/>
            <person name="Wilson R.K."/>
        </authorList>
    </citation>
    <scope>NUCLEOTIDE SEQUENCE [LARGE SCALE GENOMIC DNA]</scope>
    <source>
        <strain evidence="2">DSM 18205</strain>
    </source>
</reference>
<comment type="caution">
    <text evidence="2">The sequence shown here is derived from an EMBL/GenBank/DDBJ whole genome shotgun (WGS) entry which is preliminary data.</text>
</comment>
<keyword evidence="3" id="KW-1185">Reference proteome</keyword>
<evidence type="ECO:0000256" key="1">
    <source>
        <dbReference type="SAM" id="Phobius"/>
    </source>
</evidence>
<dbReference type="PaxDb" id="537011-PREVCOP_05463"/>
<evidence type="ECO:0000313" key="3">
    <source>
        <dbReference type="Proteomes" id="UP000004477"/>
    </source>
</evidence>
<dbReference type="EMBL" id="ACBX02000017">
    <property type="protein sequence ID" value="EFB35052.1"/>
    <property type="molecule type" value="Genomic_DNA"/>
</dbReference>
<protein>
    <submittedName>
        <fullName evidence="2">Uncharacterized protein</fullName>
    </submittedName>
</protein>
<accession>D1PE19</accession>
<gene>
    <name evidence="2" type="ORF">PREVCOP_05463</name>
</gene>
<dbReference type="HOGENOM" id="CLU_3255738_0_0_10"/>